<sequence>MFWQSGGSTVTRKKRARTNTWAASLPGTDTNSSLRRILVRTLGASGEHPTLPEIPDGRFAIANYEIGFRSNASERYRKFFSRFCVTASNGGGRYEGTSTVDHQADRLSQLAT</sequence>
<protein>
    <submittedName>
        <fullName evidence="1">Uncharacterized protein</fullName>
    </submittedName>
</protein>
<keyword evidence="2" id="KW-1185">Reference proteome</keyword>
<dbReference type="EMBL" id="CM023481">
    <property type="protein sequence ID" value="KAH6944706.1"/>
    <property type="molecule type" value="Genomic_DNA"/>
</dbReference>
<dbReference type="Proteomes" id="UP000821845">
    <property type="component" value="Chromosome 1"/>
</dbReference>
<organism evidence="1 2">
    <name type="scientific">Hyalomma asiaticum</name>
    <name type="common">Tick</name>
    <dbReference type="NCBI Taxonomy" id="266040"/>
    <lineage>
        <taxon>Eukaryota</taxon>
        <taxon>Metazoa</taxon>
        <taxon>Ecdysozoa</taxon>
        <taxon>Arthropoda</taxon>
        <taxon>Chelicerata</taxon>
        <taxon>Arachnida</taxon>
        <taxon>Acari</taxon>
        <taxon>Parasitiformes</taxon>
        <taxon>Ixodida</taxon>
        <taxon>Ixodoidea</taxon>
        <taxon>Ixodidae</taxon>
        <taxon>Hyalomminae</taxon>
        <taxon>Hyalomma</taxon>
    </lineage>
</organism>
<accession>A0ACB7TF03</accession>
<reference evidence="1" key="1">
    <citation type="submission" date="2020-05" db="EMBL/GenBank/DDBJ databases">
        <title>Large-scale comparative analyses of tick genomes elucidate their genetic diversity and vector capacities.</title>
        <authorList>
            <person name="Jia N."/>
            <person name="Wang J."/>
            <person name="Shi W."/>
            <person name="Du L."/>
            <person name="Sun Y."/>
            <person name="Zhan W."/>
            <person name="Jiang J."/>
            <person name="Wang Q."/>
            <person name="Zhang B."/>
            <person name="Ji P."/>
            <person name="Sakyi L.B."/>
            <person name="Cui X."/>
            <person name="Yuan T."/>
            <person name="Jiang B."/>
            <person name="Yang W."/>
            <person name="Lam T.T.-Y."/>
            <person name="Chang Q."/>
            <person name="Ding S."/>
            <person name="Wang X."/>
            <person name="Zhu J."/>
            <person name="Ruan X."/>
            <person name="Zhao L."/>
            <person name="Wei J."/>
            <person name="Que T."/>
            <person name="Du C."/>
            <person name="Cheng J."/>
            <person name="Dai P."/>
            <person name="Han X."/>
            <person name="Huang E."/>
            <person name="Gao Y."/>
            <person name="Liu J."/>
            <person name="Shao H."/>
            <person name="Ye R."/>
            <person name="Li L."/>
            <person name="Wei W."/>
            <person name="Wang X."/>
            <person name="Wang C."/>
            <person name="Yang T."/>
            <person name="Huo Q."/>
            <person name="Li W."/>
            <person name="Guo W."/>
            <person name="Chen H."/>
            <person name="Zhou L."/>
            <person name="Ni X."/>
            <person name="Tian J."/>
            <person name="Zhou Y."/>
            <person name="Sheng Y."/>
            <person name="Liu T."/>
            <person name="Pan Y."/>
            <person name="Xia L."/>
            <person name="Li J."/>
            <person name="Zhao F."/>
            <person name="Cao W."/>
        </authorList>
    </citation>
    <scope>NUCLEOTIDE SEQUENCE</scope>
    <source>
        <strain evidence="1">Hyas-2018</strain>
    </source>
</reference>
<evidence type="ECO:0000313" key="2">
    <source>
        <dbReference type="Proteomes" id="UP000821845"/>
    </source>
</evidence>
<gene>
    <name evidence="1" type="ORF">HPB50_004588</name>
</gene>
<comment type="caution">
    <text evidence="1">The sequence shown here is derived from an EMBL/GenBank/DDBJ whole genome shotgun (WGS) entry which is preliminary data.</text>
</comment>
<name>A0ACB7TF03_HYAAI</name>
<proteinExistence type="predicted"/>
<evidence type="ECO:0000313" key="1">
    <source>
        <dbReference type="EMBL" id="KAH6944706.1"/>
    </source>
</evidence>